<gene>
    <name evidence="1" type="ORF">DCAF_LOCUS10251</name>
</gene>
<dbReference type="EMBL" id="CAWUPB010000957">
    <property type="protein sequence ID" value="CAK7335183.1"/>
    <property type="molecule type" value="Genomic_DNA"/>
</dbReference>
<accession>A0AAV1RH88</accession>
<dbReference type="AlphaFoldDB" id="A0AAV1RH88"/>
<evidence type="ECO:0000313" key="2">
    <source>
        <dbReference type="Proteomes" id="UP001314170"/>
    </source>
</evidence>
<name>A0AAV1RH88_9ROSI</name>
<keyword evidence="2" id="KW-1185">Reference proteome</keyword>
<comment type="caution">
    <text evidence="1">The sequence shown here is derived from an EMBL/GenBank/DDBJ whole genome shotgun (WGS) entry which is preliminary data.</text>
</comment>
<protein>
    <submittedName>
        <fullName evidence="1">Uncharacterized protein</fullName>
    </submittedName>
</protein>
<sequence length="109" mass="12406">MQQLQEAPPSLVFSCQFTGTEELHGVSIRSAISPQQCNPQSINTKPQYVKEVETPHLLHKVNVLHKNQTRKDITFQGKVLERTKQLAINLDQHWGQSHILLCPRRACIA</sequence>
<organism evidence="1 2">
    <name type="scientific">Dovyalis caffra</name>
    <dbReference type="NCBI Taxonomy" id="77055"/>
    <lineage>
        <taxon>Eukaryota</taxon>
        <taxon>Viridiplantae</taxon>
        <taxon>Streptophyta</taxon>
        <taxon>Embryophyta</taxon>
        <taxon>Tracheophyta</taxon>
        <taxon>Spermatophyta</taxon>
        <taxon>Magnoliopsida</taxon>
        <taxon>eudicotyledons</taxon>
        <taxon>Gunneridae</taxon>
        <taxon>Pentapetalae</taxon>
        <taxon>rosids</taxon>
        <taxon>fabids</taxon>
        <taxon>Malpighiales</taxon>
        <taxon>Salicaceae</taxon>
        <taxon>Flacourtieae</taxon>
        <taxon>Dovyalis</taxon>
    </lineage>
</organism>
<dbReference type="Proteomes" id="UP001314170">
    <property type="component" value="Unassembled WGS sequence"/>
</dbReference>
<evidence type="ECO:0000313" key="1">
    <source>
        <dbReference type="EMBL" id="CAK7335183.1"/>
    </source>
</evidence>
<proteinExistence type="predicted"/>
<reference evidence="1 2" key="1">
    <citation type="submission" date="2024-01" db="EMBL/GenBank/DDBJ databases">
        <authorList>
            <person name="Waweru B."/>
        </authorList>
    </citation>
    <scope>NUCLEOTIDE SEQUENCE [LARGE SCALE GENOMIC DNA]</scope>
</reference>